<keyword evidence="14" id="KW-1185">Reference proteome</keyword>
<comment type="function">
    <text evidence="9">Catalyzes the reduction of all-trans-retinal to all-trans-retinol in the presence of NADPH.</text>
</comment>
<evidence type="ECO:0000256" key="9">
    <source>
        <dbReference type="ARBA" id="ARBA00059620"/>
    </source>
</evidence>
<evidence type="ECO:0000313" key="13">
    <source>
        <dbReference type="EMBL" id="WEW57896.1"/>
    </source>
</evidence>
<evidence type="ECO:0000256" key="8">
    <source>
        <dbReference type="ARBA" id="ARBA00023136"/>
    </source>
</evidence>
<dbReference type="PRINTS" id="PR00081">
    <property type="entry name" value="GDHRDH"/>
</dbReference>
<dbReference type="CDD" id="cd05339">
    <property type="entry name" value="17beta-HSDXI-like_SDR_c"/>
    <property type="match status" value="1"/>
</dbReference>
<dbReference type="InterPro" id="IPR002347">
    <property type="entry name" value="SDR_fam"/>
</dbReference>
<dbReference type="Pfam" id="PF00106">
    <property type="entry name" value="adh_short"/>
    <property type="match status" value="1"/>
</dbReference>
<dbReference type="SUPFAM" id="SSF51735">
    <property type="entry name" value="NAD(P)-binding Rossmann-fold domains"/>
    <property type="match status" value="1"/>
</dbReference>
<evidence type="ECO:0000256" key="11">
    <source>
        <dbReference type="ARBA" id="ARBA00082544"/>
    </source>
</evidence>
<keyword evidence="4" id="KW-0521">NADP</keyword>
<dbReference type="EMBL" id="CP120628">
    <property type="protein sequence ID" value="WEW57896.1"/>
    <property type="molecule type" value="Genomic_DNA"/>
</dbReference>
<evidence type="ECO:0000256" key="1">
    <source>
        <dbReference type="ARBA" id="ARBA00004141"/>
    </source>
</evidence>
<keyword evidence="8" id="KW-0472">Membrane</keyword>
<evidence type="ECO:0000256" key="5">
    <source>
        <dbReference type="ARBA" id="ARBA00022989"/>
    </source>
</evidence>
<protein>
    <recommendedName>
        <fullName evidence="10">Short-chain dehydrogenase/reductase 3</fullName>
    </recommendedName>
    <alternativeName>
        <fullName evidence="11">Retinal short-chain dehydrogenase/reductase 1</fullName>
    </alternativeName>
</protein>
<dbReference type="Gene3D" id="3.40.50.720">
    <property type="entry name" value="NAD(P)-binding Rossmann-like Domain"/>
    <property type="match status" value="1"/>
</dbReference>
<evidence type="ECO:0000256" key="7">
    <source>
        <dbReference type="ARBA" id="ARBA00023098"/>
    </source>
</evidence>
<dbReference type="PANTHER" id="PTHR24322">
    <property type="entry name" value="PKSB"/>
    <property type="match status" value="1"/>
</dbReference>
<dbReference type="FunFam" id="3.40.50.720:FF:000131">
    <property type="entry name" value="Short-chain dehydrogenase/reductase 3"/>
    <property type="match status" value="1"/>
</dbReference>
<dbReference type="GO" id="GO:0052650">
    <property type="term" value="F:all-trans-retinol dehydrogenase (NADP+) activity"/>
    <property type="evidence" value="ECO:0007669"/>
    <property type="project" value="UniProtKB-ARBA"/>
</dbReference>
<keyword evidence="5" id="KW-1133">Transmembrane helix</keyword>
<evidence type="ECO:0000256" key="3">
    <source>
        <dbReference type="ARBA" id="ARBA00022692"/>
    </source>
</evidence>
<dbReference type="GO" id="GO:0016020">
    <property type="term" value="C:membrane"/>
    <property type="evidence" value="ECO:0007669"/>
    <property type="project" value="UniProtKB-SubCell"/>
</dbReference>
<gene>
    <name evidence="13" type="ORF">PRK78_003363</name>
</gene>
<dbReference type="InterPro" id="IPR036291">
    <property type="entry name" value="NAD(P)-bd_dom_sf"/>
</dbReference>
<keyword evidence="3" id="KW-0812">Transmembrane</keyword>
<sequence length="354" mass="38747">MASKTSAVVHKTCASQPRFTADVVGRFLKKTVFSPSLTLPLLLIAQYTDKRPGYESWRSGAIRTLEVLVSVGLLRWLNGWYSRRTLNNGVSDKYNWNAEIAIVTGGSDGIGQRTVLLLAARGLKIAVLDIKPLQFEAPANVKFYPCDICSREQIAKAAQAIRAELGEPTILVNNAGVLKGKSILDGTDAETRQTFEVNTLSHYWLAREFLPHMISQNHGMVVTIASLAAYVTSSNMVDYSASKVAALAFHEGLATELNTRYNARKVRTVLVTQGFTRTHLVDVISPENTWINPLLEPESVAEAAVEQILTGSSGHVIIPGSAGLLAPSIRSLPHWFQNGVRDQLERLMRPPSGN</sequence>
<dbReference type="Proteomes" id="UP001219355">
    <property type="component" value="Chromosome 2"/>
</dbReference>
<dbReference type="PRINTS" id="PR00080">
    <property type="entry name" value="SDRFAMILY"/>
</dbReference>
<evidence type="ECO:0000256" key="2">
    <source>
        <dbReference type="ARBA" id="ARBA00006484"/>
    </source>
</evidence>
<reference evidence="13" key="1">
    <citation type="submission" date="2023-03" db="EMBL/GenBank/DDBJ databases">
        <title>Emydomyces testavorans Genome Sequence.</title>
        <authorList>
            <person name="Hoyer L."/>
        </authorList>
    </citation>
    <scope>NUCLEOTIDE SEQUENCE</scope>
    <source>
        <strain evidence="13">16-2883</strain>
    </source>
</reference>
<dbReference type="AlphaFoldDB" id="A0AAF0IIQ0"/>
<name>A0AAF0IIQ0_9EURO</name>
<evidence type="ECO:0000256" key="12">
    <source>
        <dbReference type="RuleBase" id="RU000363"/>
    </source>
</evidence>
<comment type="similarity">
    <text evidence="2 12">Belongs to the short-chain dehydrogenases/reductases (SDR) family.</text>
</comment>
<comment type="subcellular location">
    <subcellularLocation>
        <location evidence="1">Membrane</location>
        <topology evidence="1">Multi-pass membrane protein</topology>
    </subcellularLocation>
</comment>
<evidence type="ECO:0000256" key="4">
    <source>
        <dbReference type="ARBA" id="ARBA00022857"/>
    </source>
</evidence>
<keyword evidence="6" id="KW-0560">Oxidoreductase</keyword>
<dbReference type="InterPro" id="IPR020904">
    <property type="entry name" value="Sc_DH/Rdtase_CS"/>
</dbReference>
<evidence type="ECO:0000256" key="10">
    <source>
        <dbReference type="ARBA" id="ARBA00068717"/>
    </source>
</evidence>
<evidence type="ECO:0000256" key="6">
    <source>
        <dbReference type="ARBA" id="ARBA00023002"/>
    </source>
</evidence>
<dbReference type="PROSITE" id="PS00061">
    <property type="entry name" value="ADH_SHORT"/>
    <property type="match status" value="1"/>
</dbReference>
<dbReference type="PANTHER" id="PTHR24322:SF736">
    <property type="entry name" value="RETINOL DEHYDROGENASE 10"/>
    <property type="match status" value="1"/>
</dbReference>
<evidence type="ECO:0000313" key="14">
    <source>
        <dbReference type="Proteomes" id="UP001219355"/>
    </source>
</evidence>
<organism evidence="13 14">
    <name type="scientific">Emydomyces testavorans</name>
    <dbReference type="NCBI Taxonomy" id="2070801"/>
    <lineage>
        <taxon>Eukaryota</taxon>
        <taxon>Fungi</taxon>
        <taxon>Dikarya</taxon>
        <taxon>Ascomycota</taxon>
        <taxon>Pezizomycotina</taxon>
        <taxon>Eurotiomycetes</taxon>
        <taxon>Eurotiomycetidae</taxon>
        <taxon>Onygenales</taxon>
        <taxon>Nannizziopsiaceae</taxon>
        <taxon>Emydomyces</taxon>
    </lineage>
</organism>
<proteinExistence type="inferred from homology"/>
<accession>A0AAF0IIQ0</accession>
<keyword evidence="7" id="KW-0443">Lipid metabolism</keyword>